<evidence type="ECO:0000259" key="5">
    <source>
        <dbReference type="Pfam" id="PF00149"/>
    </source>
</evidence>
<keyword evidence="3" id="KW-0408">Iron</keyword>
<dbReference type="Gene3D" id="3.60.21.40">
    <property type="entry name" value="GpdQ, catalytic alpha/beta sandwich domain"/>
    <property type="match status" value="1"/>
</dbReference>
<keyword evidence="7" id="KW-1185">Reference proteome</keyword>
<dbReference type="SUPFAM" id="SSF56300">
    <property type="entry name" value="Metallo-dependent phosphatases"/>
    <property type="match status" value="1"/>
</dbReference>
<feature type="domain" description="Calcineurin-like phosphoesterase" evidence="5">
    <location>
        <begin position="4"/>
        <end position="202"/>
    </location>
</feature>
<dbReference type="InterPro" id="IPR042283">
    <property type="entry name" value="GpdQ_catalytic"/>
</dbReference>
<dbReference type="InterPro" id="IPR050884">
    <property type="entry name" value="CNP_phosphodiesterase-III"/>
</dbReference>
<dbReference type="AlphaFoldDB" id="A0A934IKI7"/>
<proteinExistence type="inferred from homology"/>
<dbReference type="EMBL" id="JAEKJA010000026">
    <property type="protein sequence ID" value="MBJ3778339.1"/>
    <property type="molecule type" value="Genomic_DNA"/>
</dbReference>
<dbReference type="InterPro" id="IPR004843">
    <property type="entry name" value="Calcineurin-like_PHP"/>
</dbReference>
<dbReference type="CDD" id="cd07402">
    <property type="entry name" value="MPP_GpdQ"/>
    <property type="match status" value="1"/>
</dbReference>
<dbReference type="InterPro" id="IPR042281">
    <property type="entry name" value="GpdQ_beta-strand"/>
</dbReference>
<accession>A0A934IKI7</accession>
<reference evidence="6" key="1">
    <citation type="submission" date="2020-12" db="EMBL/GenBank/DDBJ databases">
        <title>Bacterial taxonomy.</title>
        <authorList>
            <person name="Pan X."/>
        </authorList>
    </citation>
    <scope>NUCLEOTIDE SEQUENCE</scope>
    <source>
        <strain evidence="6">B2012</strain>
    </source>
</reference>
<dbReference type="PANTHER" id="PTHR42988:SF2">
    <property type="entry name" value="CYCLIC NUCLEOTIDE PHOSPHODIESTERASE CBUA0032-RELATED"/>
    <property type="match status" value="1"/>
</dbReference>
<evidence type="ECO:0000256" key="1">
    <source>
        <dbReference type="ARBA" id="ARBA00022723"/>
    </source>
</evidence>
<keyword evidence="2" id="KW-0378">Hydrolase</keyword>
<keyword evidence="1" id="KW-0479">Metal-binding</keyword>
<evidence type="ECO:0000313" key="7">
    <source>
        <dbReference type="Proteomes" id="UP000609531"/>
    </source>
</evidence>
<dbReference type="Gene3D" id="3.30.750.180">
    <property type="entry name" value="GpdQ, beta-strand dimerisation domain"/>
    <property type="match status" value="1"/>
</dbReference>
<sequence length="278" mass="29257">MAVIAQITDPHMRPPGLLTLGQIDAAGFLAAAVDTIIAKHGEIDAVVVTGDLTDLGESDAYTHAAMLLSRFSVPVIVVPGNHDRTGPMREVFEAYGGLGRSEVEGKMCFAVAAGDATVIALDTSVDGLGEDIHHGTLGEAQLEWLDATLAASGQTLIAMHHPPFEVDISFMDAIGLTDREAFAAIIAEHDNVSRIACGHVHRAIVGEVAGVPALAIPSVAHQVQFSVSAELTPAFVMEPATYAIHLLRDGRATSHIGYVNDFGGPVPYPEKSGHRAYE</sequence>
<protein>
    <submittedName>
        <fullName evidence="6">Phosphodiesterase</fullName>
    </submittedName>
</protein>
<dbReference type="InterPro" id="IPR029052">
    <property type="entry name" value="Metallo-depent_PP-like"/>
</dbReference>
<gene>
    <name evidence="6" type="ORF">JCR33_21750</name>
</gene>
<evidence type="ECO:0000256" key="3">
    <source>
        <dbReference type="ARBA" id="ARBA00023004"/>
    </source>
</evidence>
<dbReference type="RefSeq" id="WP_198884237.1">
    <property type="nucleotide sequence ID" value="NZ_JAEKJA010000026.1"/>
</dbReference>
<comment type="similarity">
    <text evidence="4">Belongs to the cyclic nucleotide phosphodiesterase class-III family.</text>
</comment>
<dbReference type="InterPro" id="IPR026575">
    <property type="entry name" value="GpdQ/CpdA-like"/>
</dbReference>
<dbReference type="Pfam" id="PF00149">
    <property type="entry name" value="Metallophos"/>
    <property type="match status" value="1"/>
</dbReference>
<evidence type="ECO:0000256" key="2">
    <source>
        <dbReference type="ARBA" id="ARBA00022801"/>
    </source>
</evidence>
<organism evidence="6 7">
    <name type="scientific">Acuticoccus mangrovi</name>
    <dbReference type="NCBI Taxonomy" id="2796142"/>
    <lineage>
        <taxon>Bacteria</taxon>
        <taxon>Pseudomonadati</taxon>
        <taxon>Pseudomonadota</taxon>
        <taxon>Alphaproteobacteria</taxon>
        <taxon>Hyphomicrobiales</taxon>
        <taxon>Amorphaceae</taxon>
        <taxon>Acuticoccus</taxon>
    </lineage>
</organism>
<dbReference type="PANTHER" id="PTHR42988">
    <property type="entry name" value="PHOSPHOHYDROLASE"/>
    <property type="match status" value="1"/>
</dbReference>
<dbReference type="GO" id="GO:0004112">
    <property type="term" value="F:cyclic-nucleotide phosphodiesterase activity"/>
    <property type="evidence" value="ECO:0007669"/>
    <property type="project" value="InterPro"/>
</dbReference>
<dbReference type="GO" id="GO:0046872">
    <property type="term" value="F:metal ion binding"/>
    <property type="evidence" value="ECO:0007669"/>
    <property type="project" value="UniProtKB-KW"/>
</dbReference>
<dbReference type="Proteomes" id="UP000609531">
    <property type="component" value="Unassembled WGS sequence"/>
</dbReference>
<evidence type="ECO:0000256" key="4">
    <source>
        <dbReference type="ARBA" id="ARBA00025742"/>
    </source>
</evidence>
<evidence type="ECO:0000313" key="6">
    <source>
        <dbReference type="EMBL" id="MBJ3778339.1"/>
    </source>
</evidence>
<name>A0A934IKI7_9HYPH</name>
<comment type="caution">
    <text evidence="6">The sequence shown here is derived from an EMBL/GenBank/DDBJ whole genome shotgun (WGS) entry which is preliminary data.</text>
</comment>